<dbReference type="InterPro" id="IPR011711">
    <property type="entry name" value="GntR_C"/>
</dbReference>
<dbReference type="PRINTS" id="PR00035">
    <property type="entry name" value="HTHGNTR"/>
</dbReference>
<dbReference type="RefSeq" id="WP_109837034.1">
    <property type="nucleotide sequence ID" value="NZ_QGKM01000014.1"/>
</dbReference>
<feature type="domain" description="HTH gntR-type" evidence="4">
    <location>
        <begin position="4"/>
        <end position="72"/>
    </location>
</feature>
<evidence type="ECO:0000313" key="6">
    <source>
        <dbReference type="Proteomes" id="UP000245539"/>
    </source>
</evidence>
<dbReference type="GO" id="GO:0003677">
    <property type="term" value="F:DNA binding"/>
    <property type="evidence" value="ECO:0007669"/>
    <property type="project" value="UniProtKB-KW"/>
</dbReference>
<dbReference type="InterPro" id="IPR000524">
    <property type="entry name" value="Tscrpt_reg_HTH_GntR"/>
</dbReference>
<keyword evidence="1" id="KW-0805">Transcription regulation</keyword>
<dbReference type="SMART" id="SM00895">
    <property type="entry name" value="FCD"/>
    <property type="match status" value="1"/>
</dbReference>
<protein>
    <submittedName>
        <fullName evidence="5">Transcriptional regulator LldR</fullName>
    </submittedName>
</protein>
<evidence type="ECO:0000256" key="1">
    <source>
        <dbReference type="ARBA" id="ARBA00023015"/>
    </source>
</evidence>
<dbReference type="Pfam" id="PF00392">
    <property type="entry name" value="GntR"/>
    <property type="match status" value="1"/>
</dbReference>
<dbReference type="Gene3D" id="1.10.10.10">
    <property type="entry name" value="Winged helix-like DNA-binding domain superfamily/Winged helix DNA-binding domain"/>
    <property type="match status" value="1"/>
</dbReference>
<dbReference type="EMBL" id="QGKM01000014">
    <property type="protein sequence ID" value="PWQ98872.1"/>
    <property type="molecule type" value="Genomic_DNA"/>
</dbReference>
<evidence type="ECO:0000256" key="3">
    <source>
        <dbReference type="ARBA" id="ARBA00023163"/>
    </source>
</evidence>
<dbReference type="Gene3D" id="1.20.120.530">
    <property type="entry name" value="GntR ligand-binding domain-like"/>
    <property type="match status" value="1"/>
</dbReference>
<sequence>MKKPRLSERIAEQLESMILDGSLKPGDRLPAERVLSERLEVSRPSLREAIQKLISKGLLFTRPGGGTFVKNSIATSFNDPMVAMFRENPEYRFDVLEIRHALEGNAAFYAALRATDDDKVRIRSNYEQMIKLHGSKDPMDEARADAAFHLSIVEASHNLVLLHVMRGLFELLQNSITHNLDKLYTIPRVFDPLSAQHKELMEAVAEGRPEDARKAAQHHLAFVEDSIKEIDAEEARKIRSLNRMNILGETPK</sequence>
<dbReference type="InterPro" id="IPR036390">
    <property type="entry name" value="WH_DNA-bd_sf"/>
</dbReference>
<dbReference type="CDD" id="cd07377">
    <property type="entry name" value="WHTH_GntR"/>
    <property type="match status" value="1"/>
</dbReference>
<dbReference type="GO" id="GO:0003700">
    <property type="term" value="F:DNA-binding transcription factor activity"/>
    <property type="evidence" value="ECO:0007669"/>
    <property type="project" value="InterPro"/>
</dbReference>
<keyword evidence="2" id="KW-0238">DNA-binding</keyword>
<evidence type="ECO:0000259" key="4">
    <source>
        <dbReference type="PROSITE" id="PS50949"/>
    </source>
</evidence>
<dbReference type="Proteomes" id="UP000245539">
    <property type="component" value="Unassembled WGS sequence"/>
</dbReference>
<comment type="caution">
    <text evidence="5">The sequence shown here is derived from an EMBL/GenBank/DDBJ whole genome shotgun (WGS) entry which is preliminary data.</text>
</comment>
<dbReference type="PANTHER" id="PTHR43537">
    <property type="entry name" value="TRANSCRIPTIONAL REGULATOR, GNTR FAMILY"/>
    <property type="match status" value="1"/>
</dbReference>
<dbReference type="AlphaFoldDB" id="A0A317CRE6"/>
<dbReference type="OrthoDB" id="5450856at2"/>
<dbReference type="PANTHER" id="PTHR43537:SF18">
    <property type="entry name" value="L-LACTATE DEHYDROGENASE OPERON REGULATORY PROTEIN-RELATED"/>
    <property type="match status" value="1"/>
</dbReference>
<keyword evidence="6" id="KW-1185">Reference proteome</keyword>
<dbReference type="PROSITE" id="PS50949">
    <property type="entry name" value="HTH_GNTR"/>
    <property type="match status" value="1"/>
</dbReference>
<accession>A0A317CRE6</accession>
<evidence type="ECO:0000313" key="5">
    <source>
        <dbReference type="EMBL" id="PWQ98872.1"/>
    </source>
</evidence>
<keyword evidence="3" id="KW-0804">Transcription</keyword>
<name>A0A317CRE6_9GAMM</name>
<organism evidence="5 6">
    <name type="scientific">Leucothrix pacifica</name>
    <dbReference type="NCBI Taxonomy" id="1247513"/>
    <lineage>
        <taxon>Bacteria</taxon>
        <taxon>Pseudomonadati</taxon>
        <taxon>Pseudomonadota</taxon>
        <taxon>Gammaproteobacteria</taxon>
        <taxon>Thiotrichales</taxon>
        <taxon>Thiotrichaceae</taxon>
        <taxon>Leucothrix</taxon>
    </lineage>
</organism>
<proteinExistence type="predicted"/>
<gene>
    <name evidence="5" type="ORF">DKW60_07450</name>
</gene>
<dbReference type="SUPFAM" id="SSF48008">
    <property type="entry name" value="GntR ligand-binding domain-like"/>
    <property type="match status" value="1"/>
</dbReference>
<evidence type="ECO:0000256" key="2">
    <source>
        <dbReference type="ARBA" id="ARBA00023125"/>
    </source>
</evidence>
<dbReference type="InterPro" id="IPR036388">
    <property type="entry name" value="WH-like_DNA-bd_sf"/>
</dbReference>
<dbReference type="InterPro" id="IPR008920">
    <property type="entry name" value="TF_FadR/GntR_C"/>
</dbReference>
<reference evidence="5 6" key="1">
    <citation type="submission" date="2018-05" db="EMBL/GenBank/DDBJ databases">
        <title>Leucothrix arctica sp. nov., isolated from Arctic seawater.</title>
        <authorList>
            <person name="Choi A."/>
            <person name="Baek K."/>
        </authorList>
    </citation>
    <scope>NUCLEOTIDE SEQUENCE [LARGE SCALE GENOMIC DNA]</scope>
    <source>
        <strain evidence="5 6">JCM 18388</strain>
    </source>
</reference>
<dbReference type="SMART" id="SM00345">
    <property type="entry name" value="HTH_GNTR"/>
    <property type="match status" value="1"/>
</dbReference>
<dbReference type="Pfam" id="PF07729">
    <property type="entry name" value="FCD"/>
    <property type="match status" value="1"/>
</dbReference>
<dbReference type="SUPFAM" id="SSF46785">
    <property type="entry name" value="Winged helix' DNA-binding domain"/>
    <property type="match status" value="1"/>
</dbReference>